<feature type="binding site" evidence="6">
    <location>
        <position position="39"/>
    </location>
    <ligand>
        <name>ATP</name>
        <dbReference type="ChEBI" id="CHEBI:30616"/>
    </ligand>
</feature>
<proteinExistence type="inferred from homology"/>
<dbReference type="GO" id="GO:0005829">
    <property type="term" value="C:cytosol"/>
    <property type="evidence" value="ECO:0007669"/>
    <property type="project" value="TreeGrafter"/>
</dbReference>
<feature type="domain" description="AGC-kinase C-terminal" evidence="9">
    <location>
        <begin position="258"/>
        <end position="316"/>
    </location>
</feature>
<accession>A0A7I5E9C4</accession>
<dbReference type="PROSITE" id="PS51285">
    <property type="entry name" value="AGC_KINASE_CTER"/>
    <property type="match status" value="1"/>
</dbReference>
<dbReference type="PROSITE" id="PS50011">
    <property type="entry name" value="PROTEIN_KINASE_DOM"/>
    <property type="match status" value="1"/>
</dbReference>
<dbReference type="FunFam" id="1.10.510.10:FF:000210">
    <property type="entry name" value="Non-specific serine/threonine protein kinase"/>
    <property type="match status" value="1"/>
</dbReference>
<dbReference type="AlphaFoldDB" id="A0A7I5E9C4"/>
<keyword evidence="4" id="KW-0418">Kinase</keyword>
<dbReference type="Pfam" id="PF00069">
    <property type="entry name" value="Pkinase"/>
    <property type="match status" value="1"/>
</dbReference>
<dbReference type="InterPro" id="IPR000961">
    <property type="entry name" value="AGC-kinase_C"/>
</dbReference>
<evidence type="ECO:0000313" key="11">
    <source>
        <dbReference type="WBParaSite" id="HCON_00084360-00001"/>
    </source>
</evidence>
<evidence type="ECO:0000259" key="9">
    <source>
        <dbReference type="PROSITE" id="PS51285"/>
    </source>
</evidence>
<sequence>MVTYEELQLRNVATLGCGTFGRVELAWSEAKQEYYAVKKFNIHEVVQQNRMEYVKREKQLLLMSSCSFVVELVCTGMDRVNLSLVMEFIHGGELSDYLNDMSEEDLRAAVHFYSVEIVCALQHLHSKSIVYRDLKPENLLLTKNGHVKIADFGLAKLLKGKTYTICGTAEYIAPEVILKKGYGIAVDWWSLGVLIFEFLCGRPPFCGETTEQVFEAIRQCNITFPDQMDAYARELILTLLDRDPSKRGVDICNQKWFGDVDWDKARKLSIQPPLIPAPFDVTDFSPLSEDVDKEASAQRERDHFADWCEMKTEASQ</sequence>
<keyword evidence="2" id="KW-0808">Transferase</keyword>
<reference evidence="11" key="1">
    <citation type="submission" date="2020-12" db="UniProtKB">
        <authorList>
            <consortium name="WormBaseParasite"/>
        </authorList>
    </citation>
    <scope>IDENTIFICATION</scope>
    <source>
        <strain evidence="11">MHco3</strain>
    </source>
</reference>
<dbReference type="WBParaSite" id="HCON_00084360-00001">
    <property type="protein sequence ID" value="HCON_00084360-00001"/>
    <property type="gene ID" value="HCON_00084360"/>
</dbReference>
<keyword evidence="5 6" id="KW-0067">ATP-binding</keyword>
<evidence type="ECO:0000256" key="2">
    <source>
        <dbReference type="ARBA" id="ARBA00022679"/>
    </source>
</evidence>
<dbReference type="PROSITE" id="PS00107">
    <property type="entry name" value="PROTEIN_KINASE_ATP"/>
    <property type="match status" value="1"/>
</dbReference>
<dbReference type="Gene3D" id="1.10.510.10">
    <property type="entry name" value="Transferase(Phosphotransferase) domain 1"/>
    <property type="match status" value="1"/>
</dbReference>
<dbReference type="PANTHER" id="PTHR24353:SF37">
    <property type="entry name" value="CAMP-DEPENDENT PROTEIN KINASE CATALYTIC SUBUNIT PRKX"/>
    <property type="match status" value="1"/>
</dbReference>
<dbReference type="InterPro" id="IPR017441">
    <property type="entry name" value="Protein_kinase_ATP_BS"/>
</dbReference>
<dbReference type="Gene3D" id="3.30.200.20">
    <property type="entry name" value="Phosphorylase Kinase, domain 1"/>
    <property type="match status" value="1"/>
</dbReference>
<name>A0A7I5E9C4_HAECO</name>
<feature type="domain" description="Protein kinase" evidence="8">
    <location>
        <begin position="9"/>
        <end position="257"/>
    </location>
</feature>
<dbReference type="OrthoDB" id="63267at2759"/>
<dbReference type="PROSITE" id="PS00108">
    <property type="entry name" value="PROTEIN_KINASE_ST"/>
    <property type="match status" value="1"/>
</dbReference>
<dbReference type="PANTHER" id="PTHR24353">
    <property type="entry name" value="CYCLIC NUCLEOTIDE-DEPENDENT PROTEIN KINASE"/>
    <property type="match status" value="1"/>
</dbReference>
<dbReference type="SUPFAM" id="SSF56112">
    <property type="entry name" value="Protein kinase-like (PK-like)"/>
    <property type="match status" value="1"/>
</dbReference>
<evidence type="ECO:0000256" key="3">
    <source>
        <dbReference type="ARBA" id="ARBA00022741"/>
    </source>
</evidence>
<dbReference type="OMA" id="HERHICH"/>
<comment type="similarity">
    <text evidence="7">Belongs to the protein kinase superfamily.</text>
</comment>
<organism evidence="10 11">
    <name type="scientific">Haemonchus contortus</name>
    <name type="common">Barber pole worm</name>
    <dbReference type="NCBI Taxonomy" id="6289"/>
    <lineage>
        <taxon>Eukaryota</taxon>
        <taxon>Metazoa</taxon>
        <taxon>Ecdysozoa</taxon>
        <taxon>Nematoda</taxon>
        <taxon>Chromadorea</taxon>
        <taxon>Rhabditida</taxon>
        <taxon>Rhabditina</taxon>
        <taxon>Rhabditomorpha</taxon>
        <taxon>Strongyloidea</taxon>
        <taxon>Trichostrongylidae</taxon>
        <taxon>Haemonchus</taxon>
    </lineage>
</organism>
<keyword evidence="3 6" id="KW-0547">Nucleotide-binding</keyword>
<keyword evidence="1 7" id="KW-0723">Serine/threonine-protein kinase</keyword>
<dbReference type="GO" id="GO:0005952">
    <property type="term" value="C:cAMP-dependent protein kinase complex"/>
    <property type="evidence" value="ECO:0007669"/>
    <property type="project" value="TreeGrafter"/>
</dbReference>
<evidence type="ECO:0000256" key="5">
    <source>
        <dbReference type="ARBA" id="ARBA00022840"/>
    </source>
</evidence>
<evidence type="ECO:0000313" key="10">
    <source>
        <dbReference type="Proteomes" id="UP000025227"/>
    </source>
</evidence>
<protein>
    <submittedName>
        <fullName evidence="11">Protein kinase domain-containing protein</fullName>
    </submittedName>
</protein>
<dbReference type="InterPro" id="IPR011009">
    <property type="entry name" value="Kinase-like_dom_sf"/>
</dbReference>
<evidence type="ECO:0000256" key="1">
    <source>
        <dbReference type="ARBA" id="ARBA00022527"/>
    </source>
</evidence>
<evidence type="ECO:0000256" key="6">
    <source>
        <dbReference type="PROSITE-ProRule" id="PRU10141"/>
    </source>
</evidence>
<dbReference type="GO" id="GO:0005524">
    <property type="term" value="F:ATP binding"/>
    <property type="evidence" value="ECO:0007669"/>
    <property type="project" value="UniProtKB-UniRule"/>
</dbReference>
<evidence type="ECO:0000256" key="4">
    <source>
        <dbReference type="ARBA" id="ARBA00022777"/>
    </source>
</evidence>
<dbReference type="Proteomes" id="UP000025227">
    <property type="component" value="Unplaced"/>
</dbReference>
<evidence type="ECO:0000256" key="7">
    <source>
        <dbReference type="RuleBase" id="RU000304"/>
    </source>
</evidence>
<dbReference type="InterPro" id="IPR000719">
    <property type="entry name" value="Prot_kinase_dom"/>
</dbReference>
<evidence type="ECO:0000259" key="8">
    <source>
        <dbReference type="PROSITE" id="PS50011"/>
    </source>
</evidence>
<dbReference type="GO" id="GO:0004691">
    <property type="term" value="F:cAMP-dependent protein kinase activity"/>
    <property type="evidence" value="ECO:0007669"/>
    <property type="project" value="TreeGrafter"/>
</dbReference>
<dbReference type="InterPro" id="IPR008271">
    <property type="entry name" value="Ser/Thr_kinase_AS"/>
</dbReference>
<keyword evidence="10" id="KW-1185">Reference proteome</keyword>
<dbReference type="SMART" id="SM00220">
    <property type="entry name" value="S_TKc"/>
    <property type="match status" value="1"/>
</dbReference>